<accession>A0A1X1YCG6</accession>
<dbReference type="RefSeq" id="WP_165759252.1">
    <property type="nucleotide sequence ID" value="NZ_JACKVG010000031.1"/>
</dbReference>
<dbReference type="NCBIfam" id="TIGR01764">
    <property type="entry name" value="excise"/>
    <property type="match status" value="1"/>
</dbReference>
<evidence type="ECO:0000313" key="2">
    <source>
        <dbReference type="EMBL" id="ORW08787.1"/>
    </source>
</evidence>
<dbReference type="InterPro" id="IPR010093">
    <property type="entry name" value="SinI_DNA-bd"/>
</dbReference>
<dbReference type="GO" id="GO:0003677">
    <property type="term" value="F:DNA binding"/>
    <property type="evidence" value="ECO:0007669"/>
    <property type="project" value="InterPro"/>
</dbReference>
<feature type="domain" description="Helix-turn-helix" evidence="1">
    <location>
        <begin position="84"/>
        <end position="133"/>
    </location>
</feature>
<evidence type="ECO:0000313" key="3">
    <source>
        <dbReference type="Proteomes" id="UP000193866"/>
    </source>
</evidence>
<evidence type="ECO:0000259" key="1">
    <source>
        <dbReference type="Pfam" id="PF12728"/>
    </source>
</evidence>
<dbReference type="Pfam" id="PF12728">
    <property type="entry name" value="HTH_17"/>
    <property type="match status" value="1"/>
</dbReference>
<protein>
    <recommendedName>
        <fullName evidence="1">Helix-turn-helix domain-containing protein</fullName>
    </recommendedName>
</protein>
<organism evidence="2 3">
    <name type="scientific">Mycolicibacter longobardus</name>
    <dbReference type="NCBI Taxonomy" id="1108812"/>
    <lineage>
        <taxon>Bacteria</taxon>
        <taxon>Bacillati</taxon>
        <taxon>Actinomycetota</taxon>
        <taxon>Actinomycetes</taxon>
        <taxon>Mycobacteriales</taxon>
        <taxon>Mycobacteriaceae</taxon>
        <taxon>Mycolicibacter</taxon>
    </lineage>
</organism>
<gene>
    <name evidence="2" type="ORF">AWC16_18355</name>
</gene>
<sequence length="154" mass="17013">MSVVQERGTRMILTVDEIEIAEARTLCSSLAGARQTAADIEFEVGSVGGQRVRIPEALARLMCQVIDGVSRGATMTIHSLPQELTTTMAAKMLDVSRPTLMKLIGEQRLPAHKVGSHTRLSTADVLAFRNEQREGRRRAFDELRKLDEEIGIEP</sequence>
<dbReference type="InterPro" id="IPR041657">
    <property type="entry name" value="HTH_17"/>
</dbReference>
<keyword evidence="3" id="KW-1185">Reference proteome</keyword>
<dbReference type="AlphaFoldDB" id="A0A1X1YCG6"/>
<dbReference type="STRING" id="1108812.AWC16_18355"/>
<reference evidence="2 3" key="1">
    <citation type="submission" date="2016-01" db="EMBL/GenBank/DDBJ databases">
        <title>The new phylogeny of the genus Mycobacterium.</title>
        <authorList>
            <person name="Tarcisio F."/>
            <person name="Conor M."/>
            <person name="Antonella G."/>
            <person name="Elisabetta G."/>
            <person name="Giulia F.S."/>
            <person name="Sara T."/>
            <person name="Anna F."/>
            <person name="Clotilde B."/>
            <person name="Roberto B."/>
            <person name="Veronica D.S."/>
            <person name="Fabio R."/>
            <person name="Monica P."/>
            <person name="Olivier J."/>
            <person name="Enrico T."/>
            <person name="Nicola S."/>
        </authorList>
    </citation>
    <scope>NUCLEOTIDE SEQUENCE [LARGE SCALE GENOMIC DNA]</scope>
    <source>
        <strain evidence="2 3">DSM 45394</strain>
    </source>
</reference>
<dbReference type="EMBL" id="LQPG01000033">
    <property type="protein sequence ID" value="ORW08787.1"/>
    <property type="molecule type" value="Genomic_DNA"/>
</dbReference>
<comment type="caution">
    <text evidence="2">The sequence shown here is derived from an EMBL/GenBank/DDBJ whole genome shotgun (WGS) entry which is preliminary data.</text>
</comment>
<name>A0A1X1YCG6_9MYCO</name>
<proteinExistence type="predicted"/>
<dbReference type="Proteomes" id="UP000193866">
    <property type="component" value="Unassembled WGS sequence"/>
</dbReference>